<organism evidence="10 11">
    <name type="scientific">Paractinoplanes ovalisporus</name>
    <dbReference type="NCBI Taxonomy" id="2810368"/>
    <lineage>
        <taxon>Bacteria</taxon>
        <taxon>Bacillati</taxon>
        <taxon>Actinomycetota</taxon>
        <taxon>Actinomycetes</taxon>
        <taxon>Micromonosporales</taxon>
        <taxon>Micromonosporaceae</taxon>
        <taxon>Paractinoplanes</taxon>
    </lineage>
</organism>
<feature type="compositionally biased region" description="Low complexity" evidence="7">
    <location>
        <begin position="372"/>
        <end position="381"/>
    </location>
</feature>
<dbReference type="GO" id="GO:0004674">
    <property type="term" value="F:protein serine/threonine kinase activity"/>
    <property type="evidence" value="ECO:0007669"/>
    <property type="project" value="UniProtKB-KW"/>
</dbReference>
<feature type="compositionally biased region" description="Acidic residues" evidence="7">
    <location>
        <begin position="393"/>
        <end position="402"/>
    </location>
</feature>
<evidence type="ECO:0000256" key="5">
    <source>
        <dbReference type="ARBA" id="ARBA00022777"/>
    </source>
</evidence>
<dbReference type="Pfam" id="PF00069">
    <property type="entry name" value="Pkinase"/>
    <property type="match status" value="1"/>
</dbReference>
<dbReference type="PROSITE" id="PS00108">
    <property type="entry name" value="PROTEIN_KINASE_ST"/>
    <property type="match status" value="1"/>
</dbReference>
<dbReference type="RefSeq" id="WP_203381422.1">
    <property type="nucleotide sequence ID" value="NZ_JAENHP010000019.1"/>
</dbReference>
<keyword evidence="5 10" id="KW-0418">Kinase</keyword>
<evidence type="ECO:0000256" key="8">
    <source>
        <dbReference type="SAM" id="Phobius"/>
    </source>
</evidence>
<dbReference type="InterPro" id="IPR000719">
    <property type="entry name" value="Prot_kinase_dom"/>
</dbReference>
<protein>
    <recommendedName>
        <fullName evidence="1">non-specific serine/threonine protein kinase</fullName>
        <ecNumber evidence="1">2.7.11.1</ecNumber>
    </recommendedName>
</protein>
<sequence>MPSPGEILGGRYRLDDRIAAGGMGEVWRATDTVLGRDVAVKTLHADRAGDPGFQERFRHEARSMAALHHPGVADVYDFGETEGGADAYIVMARIDGEPLNERIAERGRLTPAETMSVVAQAARALEAAHEAGIVHRDVKPSNLIIKPDGTVVLVDFGVARSASSSTLTGAREVVGTAMYIAPEQVSKETTGPPADIYALGVVAYHCLAGQPPFTGENPIAIAMQHVTEAPPDLPGDIPPAVRAVALRAMAKQPEDRFPNAAAMAEAADRAMSSSPGVSGGDTTAILAAPRYAAAATPKTLSEQPVRGSGARRSTMVLAGAGALVLVAAIAALAFLLPDDDKDPGPASPSQSVQGSAGTGDAPEPVSTKTRTRPPGTTTTTRPAPPANVPSDSPEPEEPEPQPDDSTSVSPPEEPPGEGEEPGGDDPSSPTGGGDGTGNGSGSGSGSGGQETEAGSTTGTGSVVTNP</sequence>
<dbReference type="InterPro" id="IPR008271">
    <property type="entry name" value="Ser/Thr_kinase_AS"/>
</dbReference>
<evidence type="ECO:0000256" key="3">
    <source>
        <dbReference type="ARBA" id="ARBA00022679"/>
    </source>
</evidence>
<evidence type="ECO:0000313" key="11">
    <source>
        <dbReference type="Proteomes" id="UP000632138"/>
    </source>
</evidence>
<feature type="region of interest" description="Disordered" evidence="7">
    <location>
        <begin position="340"/>
        <end position="466"/>
    </location>
</feature>
<keyword evidence="8" id="KW-0812">Transmembrane</keyword>
<evidence type="ECO:0000256" key="7">
    <source>
        <dbReference type="SAM" id="MobiDB-lite"/>
    </source>
</evidence>
<evidence type="ECO:0000256" key="6">
    <source>
        <dbReference type="ARBA" id="ARBA00022840"/>
    </source>
</evidence>
<keyword evidence="8" id="KW-0472">Membrane</keyword>
<dbReference type="InterPro" id="IPR011009">
    <property type="entry name" value="Kinase-like_dom_sf"/>
</dbReference>
<feature type="transmembrane region" description="Helical" evidence="8">
    <location>
        <begin position="316"/>
        <end position="336"/>
    </location>
</feature>
<evidence type="ECO:0000256" key="1">
    <source>
        <dbReference type="ARBA" id="ARBA00012513"/>
    </source>
</evidence>
<dbReference type="PROSITE" id="PS50011">
    <property type="entry name" value="PROTEIN_KINASE_DOM"/>
    <property type="match status" value="1"/>
</dbReference>
<dbReference type="EMBL" id="JAENHP010000019">
    <property type="protein sequence ID" value="MBM2621453.1"/>
    <property type="molecule type" value="Genomic_DNA"/>
</dbReference>
<accession>A0ABS2ANV5</accession>
<dbReference type="PANTHER" id="PTHR43289">
    <property type="entry name" value="MITOGEN-ACTIVATED PROTEIN KINASE KINASE KINASE 20-RELATED"/>
    <property type="match status" value="1"/>
</dbReference>
<name>A0ABS2ANV5_9ACTN</name>
<dbReference type="CDD" id="cd14014">
    <property type="entry name" value="STKc_PknB_like"/>
    <property type="match status" value="1"/>
</dbReference>
<feature type="domain" description="Protein kinase" evidence="9">
    <location>
        <begin position="12"/>
        <end position="271"/>
    </location>
</feature>
<proteinExistence type="predicted"/>
<dbReference type="Gene3D" id="1.10.510.10">
    <property type="entry name" value="Transferase(Phosphotransferase) domain 1"/>
    <property type="match status" value="1"/>
</dbReference>
<keyword evidence="3" id="KW-0808">Transferase</keyword>
<keyword evidence="11" id="KW-1185">Reference proteome</keyword>
<evidence type="ECO:0000313" key="10">
    <source>
        <dbReference type="EMBL" id="MBM2621453.1"/>
    </source>
</evidence>
<keyword evidence="8" id="KW-1133">Transmembrane helix</keyword>
<evidence type="ECO:0000256" key="4">
    <source>
        <dbReference type="ARBA" id="ARBA00022741"/>
    </source>
</evidence>
<keyword evidence="2 10" id="KW-0723">Serine/threonine-protein kinase</keyword>
<dbReference type="SMART" id="SM00220">
    <property type="entry name" value="S_TKc"/>
    <property type="match status" value="1"/>
</dbReference>
<comment type="caution">
    <text evidence="10">The sequence shown here is derived from an EMBL/GenBank/DDBJ whole genome shotgun (WGS) entry which is preliminary data.</text>
</comment>
<evidence type="ECO:0000256" key="2">
    <source>
        <dbReference type="ARBA" id="ARBA00022527"/>
    </source>
</evidence>
<feature type="compositionally biased region" description="Low complexity" evidence="7">
    <location>
        <begin position="449"/>
        <end position="466"/>
    </location>
</feature>
<dbReference type="Gene3D" id="3.30.200.20">
    <property type="entry name" value="Phosphorylase Kinase, domain 1"/>
    <property type="match status" value="1"/>
</dbReference>
<feature type="compositionally biased region" description="Gly residues" evidence="7">
    <location>
        <begin position="430"/>
        <end position="448"/>
    </location>
</feature>
<keyword evidence="6" id="KW-0067">ATP-binding</keyword>
<dbReference type="SUPFAM" id="SSF56112">
    <property type="entry name" value="Protein kinase-like (PK-like)"/>
    <property type="match status" value="1"/>
</dbReference>
<dbReference type="EC" id="2.7.11.1" evidence="1"/>
<gene>
    <name evidence="10" type="ORF">JIG36_38715</name>
</gene>
<reference evidence="10 11" key="1">
    <citation type="submission" date="2021-01" db="EMBL/GenBank/DDBJ databases">
        <title>Actinoplanes sp. nov. LDG1-06 isolated from lichen.</title>
        <authorList>
            <person name="Saeng-In P."/>
            <person name="Phongsopitanun W."/>
            <person name="Kanchanasin P."/>
            <person name="Yuki M."/>
            <person name="Kudo T."/>
            <person name="Ohkuma M."/>
            <person name="Tanasupawat S."/>
        </authorList>
    </citation>
    <scope>NUCLEOTIDE SEQUENCE [LARGE SCALE GENOMIC DNA]</scope>
    <source>
        <strain evidence="10 11">LDG1-06</strain>
    </source>
</reference>
<evidence type="ECO:0000259" key="9">
    <source>
        <dbReference type="PROSITE" id="PS50011"/>
    </source>
</evidence>
<keyword evidence="4" id="KW-0547">Nucleotide-binding</keyword>
<dbReference type="PANTHER" id="PTHR43289:SF6">
    <property type="entry name" value="SERINE_THREONINE-PROTEIN KINASE NEKL-3"/>
    <property type="match status" value="1"/>
</dbReference>
<dbReference type="Proteomes" id="UP000632138">
    <property type="component" value="Unassembled WGS sequence"/>
</dbReference>
<feature type="compositionally biased region" description="Acidic residues" evidence="7">
    <location>
        <begin position="414"/>
        <end position="423"/>
    </location>
</feature>